<proteinExistence type="predicted"/>
<evidence type="ECO:0000313" key="2">
    <source>
        <dbReference type="Proteomes" id="UP001476282"/>
    </source>
</evidence>
<keyword evidence="2" id="KW-1185">Reference proteome</keyword>
<protein>
    <submittedName>
        <fullName evidence="1">Uncharacterized protein</fullName>
    </submittedName>
</protein>
<gene>
    <name evidence="1" type="ORF">Hsar01_03630</name>
</gene>
<dbReference type="Proteomes" id="UP001476282">
    <property type="component" value="Unassembled WGS sequence"/>
</dbReference>
<name>A0ABP9UUJ1_9BACT</name>
<accession>A0ABP9UUJ1</accession>
<sequence length="87" mass="9784">MKQIADGFLVEADKNDEIKIKAKEYKIEKIEGDEFSGAFVLFSIEGGFTQAMFMFGDNEGIWNGQFTGTPERWADAIEILKSLKNKG</sequence>
<organism evidence="1 2">
    <name type="scientific">Haloferula sargassicola</name>
    <dbReference type="NCBI Taxonomy" id="490096"/>
    <lineage>
        <taxon>Bacteria</taxon>
        <taxon>Pseudomonadati</taxon>
        <taxon>Verrucomicrobiota</taxon>
        <taxon>Verrucomicrobiia</taxon>
        <taxon>Verrucomicrobiales</taxon>
        <taxon>Verrucomicrobiaceae</taxon>
        <taxon>Haloferula</taxon>
    </lineage>
</organism>
<evidence type="ECO:0000313" key="1">
    <source>
        <dbReference type="EMBL" id="GAA5484386.1"/>
    </source>
</evidence>
<dbReference type="EMBL" id="BAABRI010000024">
    <property type="protein sequence ID" value="GAA5484386.1"/>
    <property type="molecule type" value="Genomic_DNA"/>
</dbReference>
<comment type="caution">
    <text evidence="1">The sequence shown here is derived from an EMBL/GenBank/DDBJ whole genome shotgun (WGS) entry which is preliminary data.</text>
</comment>
<reference evidence="1 2" key="1">
    <citation type="submission" date="2024-02" db="EMBL/GenBank/DDBJ databases">
        <title>Haloferula sargassicola NBRC 104335.</title>
        <authorList>
            <person name="Ichikawa N."/>
            <person name="Katano-Makiyama Y."/>
            <person name="Hidaka K."/>
        </authorList>
    </citation>
    <scope>NUCLEOTIDE SEQUENCE [LARGE SCALE GENOMIC DNA]</scope>
    <source>
        <strain evidence="1 2">NBRC 104335</strain>
    </source>
</reference>